<organism evidence="12 13">
    <name type="scientific">Kaistia hirudinis</name>
    <dbReference type="NCBI Taxonomy" id="1293440"/>
    <lineage>
        <taxon>Bacteria</taxon>
        <taxon>Pseudomonadati</taxon>
        <taxon>Pseudomonadota</taxon>
        <taxon>Alphaproteobacteria</taxon>
        <taxon>Hyphomicrobiales</taxon>
        <taxon>Kaistiaceae</taxon>
        <taxon>Kaistia</taxon>
    </lineage>
</organism>
<evidence type="ECO:0000256" key="8">
    <source>
        <dbReference type="ARBA" id="ARBA00060041"/>
    </source>
</evidence>
<evidence type="ECO:0000256" key="9">
    <source>
        <dbReference type="ARBA" id="ARBA00061532"/>
    </source>
</evidence>
<feature type="transmembrane region" description="Helical" evidence="10">
    <location>
        <begin position="233"/>
        <end position="262"/>
    </location>
</feature>
<protein>
    <recommendedName>
        <fullName evidence="10">Probable lipid II flippase MurJ</fullName>
    </recommendedName>
</protein>
<comment type="similarity">
    <text evidence="9 10 11">Belongs to the MurJ/MviN family.</text>
</comment>
<feature type="transmembrane region" description="Helical" evidence="10">
    <location>
        <begin position="274"/>
        <end position="295"/>
    </location>
</feature>
<accession>A0A840AN74</accession>
<feature type="transmembrane region" description="Helical" evidence="10">
    <location>
        <begin position="481"/>
        <end position="511"/>
    </location>
</feature>
<feature type="transmembrane region" description="Helical" evidence="10">
    <location>
        <begin position="90"/>
        <end position="118"/>
    </location>
</feature>
<feature type="transmembrane region" description="Helical" evidence="10">
    <location>
        <begin position="385"/>
        <end position="406"/>
    </location>
</feature>
<evidence type="ECO:0000256" key="7">
    <source>
        <dbReference type="ARBA" id="ARBA00023136"/>
    </source>
</evidence>
<dbReference type="AlphaFoldDB" id="A0A840AN74"/>
<comment type="pathway">
    <text evidence="10">Cell wall biogenesis; peptidoglycan biosynthesis.</text>
</comment>
<keyword evidence="4 10" id="KW-0133">Cell shape</keyword>
<dbReference type="PANTHER" id="PTHR47019:SF1">
    <property type="entry name" value="LIPID II FLIPPASE MURJ"/>
    <property type="match status" value="1"/>
</dbReference>
<dbReference type="PIRSF" id="PIRSF002869">
    <property type="entry name" value="MviN"/>
    <property type="match status" value="1"/>
</dbReference>
<comment type="caution">
    <text evidence="12">The sequence shown here is derived from an EMBL/GenBank/DDBJ whole genome shotgun (WGS) entry which is preliminary data.</text>
</comment>
<keyword evidence="3 10" id="KW-0812">Transmembrane</keyword>
<dbReference type="EMBL" id="JACIDS010000003">
    <property type="protein sequence ID" value="MBB3931072.1"/>
    <property type="molecule type" value="Genomic_DNA"/>
</dbReference>
<comment type="function">
    <text evidence="8 10 11">Involved in peptidoglycan biosynthesis. Transports lipid-linked peptidoglycan precursors from the inner to the outer leaflet of the cytoplasmic membrane.</text>
</comment>
<feature type="transmembrane region" description="Helical" evidence="10">
    <location>
        <begin position="191"/>
        <end position="212"/>
    </location>
</feature>
<keyword evidence="2 10" id="KW-1003">Cell membrane</keyword>
<dbReference type="PRINTS" id="PR01806">
    <property type="entry name" value="VIRFACTRMVIN"/>
</dbReference>
<evidence type="ECO:0000256" key="2">
    <source>
        <dbReference type="ARBA" id="ARBA00022475"/>
    </source>
</evidence>
<dbReference type="GO" id="GO:0005886">
    <property type="term" value="C:plasma membrane"/>
    <property type="evidence" value="ECO:0007669"/>
    <property type="project" value="UniProtKB-SubCell"/>
</dbReference>
<dbReference type="InterPro" id="IPR051050">
    <property type="entry name" value="Lipid_II_flippase_MurJ/MviN"/>
</dbReference>
<keyword evidence="13" id="KW-1185">Reference proteome</keyword>
<keyword evidence="6 10" id="KW-1133">Transmembrane helix</keyword>
<dbReference type="NCBIfam" id="TIGR01695">
    <property type="entry name" value="murJ_mviN"/>
    <property type="match status" value="1"/>
</dbReference>
<evidence type="ECO:0000256" key="10">
    <source>
        <dbReference type="HAMAP-Rule" id="MF_02078"/>
    </source>
</evidence>
<dbReference type="Proteomes" id="UP000553963">
    <property type="component" value="Unassembled WGS sequence"/>
</dbReference>
<name>A0A840AN74_9HYPH</name>
<keyword evidence="10 11" id="KW-0813">Transport</keyword>
<dbReference type="GO" id="GO:0009252">
    <property type="term" value="P:peptidoglycan biosynthetic process"/>
    <property type="evidence" value="ECO:0007669"/>
    <property type="project" value="UniProtKB-UniRule"/>
</dbReference>
<dbReference type="GO" id="GO:0008360">
    <property type="term" value="P:regulation of cell shape"/>
    <property type="evidence" value="ECO:0007669"/>
    <property type="project" value="UniProtKB-UniRule"/>
</dbReference>
<feature type="transmembrane region" description="Helical" evidence="10">
    <location>
        <begin position="124"/>
        <end position="146"/>
    </location>
</feature>
<dbReference type="UniPathway" id="UPA00219"/>
<keyword evidence="5 10" id="KW-0573">Peptidoglycan synthesis</keyword>
<gene>
    <name evidence="10" type="primary">murJ</name>
    <name evidence="12" type="ORF">GGR25_002122</name>
</gene>
<dbReference type="GO" id="GO:0015648">
    <property type="term" value="F:lipid-linked peptidoglycan transporter activity"/>
    <property type="evidence" value="ECO:0007669"/>
    <property type="project" value="UniProtKB-UniRule"/>
</dbReference>
<evidence type="ECO:0000313" key="12">
    <source>
        <dbReference type="EMBL" id="MBB3931072.1"/>
    </source>
</evidence>
<proteinExistence type="inferred from homology"/>
<evidence type="ECO:0000256" key="5">
    <source>
        <dbReference type="ARBA" id="ARBA00022984"/>
    </source>
</evidence>
<evidence type="ECO:0000256" key="3">
    <source>
        <dbReference type="ARBA" id="ARBA00022692"/>
    </source>
</evidence>
<comment type="subcellular location">
    <subcellularLocation>
        <location evidence="10">Cell inner membrane</location>
        <topology evidence="10">Multi-pass membrane protein</topology>
    </subcellularLocation>
    <subcellularLocation>
        <location evidence="1">Cell membrane</location>
        <topology evidence="1">Multi-pass membrane protein</topology>
    </subcellularLocation>
</comment>
<evidence type="ECO:0000256" key="11">
    <source>
        <dbReference type="PIRNR" id="PIRNR002869"/>
    </source>
</evidence>
<evidence type="ECO:0000313" key="13">
    <source>
        <dbReference type="Proteomes" id="UP000553963"/>
    </source>
</evidence>
<reference evidence="12 13" key="1">
    <citation type="submission" date="2020-08" db="EMBL/GenBank/DDBJ databases">
        <title>Genomic Encyclopedia of Type Strains, Phase IV (KMG-IV): sequencing the most valuable type-strain genomes for metagenomic binning, comparative biology and taxonomic classification.</title>
        <authorList>
            <person name="Goeker M."/>
        </authorList>
    </citation>
    <scope>NUCLEOTIDE SEQUENCE [LARGE SCALE GENOMIC DNA]</scope>
    <source>
        <strain evidence="12 13">DSM 25966</strain>
    </source>
</reference>
<feature type="transmembrane region" description="Helical" evidence="10">
    <location>
        <begin position="158"/>
        <end position="179"/>
    </location>
</feature>
<keyword evidence="7 10" id="KW-0472">Membrane</keyword>
<keyword evidence="10 11" id="KW-0961">Cell wall biogenesis/degradation</keyword>
<feature type="transmembrane region" description="Helical" evidence="10">
    <location>
        <begin position="316"/>
        <end position="340"/>
    </location>
</feature>
<sequence length="520" mass="53657">MSLARNFATVASSTMSSRLIGFVRDMFMAAALGTGPVADAFLVAFRLPNLFRRLFAEGAFTAAFIPLFARSLEEQGEASAHNFAGEVLAVLALTLLIVTIIGEIFMAQLIAVIAPGFAADPAKFALAVLLTRIALPYLALISLLAFYSGVLNGHGRFLAAAIAPALLNVVLVAALAYVLLNGLENTEQAGLLLSGATLLGGLAQLGLVIAATRRAGIALPLLWPRLTAGVRRLVALAVPGIVGGGVTQINIVIGTIIASFAPGAIAVLGYADRLYQLPLGIVGATIAVVVLPELSRHLRAGRFDEAADVQNRSLEFAMALTLPAAIGLVVLAEPIVRVIYERGVFDAADTAATARTLAGFALGLPAFVLIKVFSPCFFAREDTKTPMWVAAIGVVINTAGSILLFASMQELGIALATSGAAAVNAALLGVILVRRGQLAADRRLLRALPLVIGAALVMGAAIHAGALVADPWLRSGRSLPAAAALAAICIGGLAVYALLCRVTGVVDFGALARSLRGRRG</sequence>
<evidence type="ECO:0000256" key="6">
    <source>
        <dbReference type="ARBA" id="ARBA00022989"/>
    </source>
</evidence>
<dbReference type="CDD" id="cd13123">
    <property type="entry name" value="MATE_MurJ_like"/>
    <property type="match status" value="1"/>
</dbReference>
<feature type="transmembrane region" description="Helical" evidence="10">
    <location>
        <begin position="412"/>
        <end position="433"/>
    </location>
</feature>
<dbReference type="RefSeq" id="WP_183398751.1">
    <property type="nucleotide sequence ID" value="NZ_JACIDS010000003.1"/>
</dbReference>
<feature type="transmembrane region" description="Helical" evidence="10">
    <location>
        <begin position="352"/>
        <end position="373"/>
    </location>
</feature>
<dbReference type="PANTHER" id="PTHR47019">
    <property type="entry name" value="LIPID II FLIPPASE MURJ"/>
    <property type="match status" value="1"/>
</dbReference>
<evidence type="ECO:0000256" key="4">
    <source>
        <dbReference type="ARBA" id="ARBA00022960"/>
    </source>
</evidence>
<dbReference type="Pfam" id="PF03023">
    <property type="entry name" value="MurJ"/>
    <property type="match status" value="1"/>
</dbReference>
<keyword evidence="10" id="KW-0997">Cell inner membrane</keyword>
<evidence type="ECO:0000256" key="1">
    <source>
        <dbReference type="ARBA" id="ARBA00004651"/>
    </source>
</evidence>
<dbReference type="GO" id="GO:0071555">
    <property type="term" value="P:cell wall organization"/>
    <property type="evidence" value="ECO:0007669"/>
    <property type="project" value="UniProtKB-UniRule"/>
</dbReference>
<dbReference type="GO" id="GO:0034204">
    <property type="term" value="P:lipid translocation"/>
    <property type="evidence" value="ECO:0007669"/>
    <property type="project" value="TreeGrafter"/>
</dbReference>
<feature type="transmembrane region" description="Helical" evidence="10">
    <location>
        <begin position="445"/>
        <end position="469"/>
    </location>
</feature>
<dbReference type="InterPro" id="IPR004268">
    <property type="entry name" value="MurJ"/>
</dbReference>
<dbReference type="HAMAP" id="MF_02078">
    <property type="entry name" value="MurJ_MviN"/>
    <property type="match status" value="1"/>
</dbReference>